<name>A0A2K1Z0D5_POPTR</name>
<gene>
    <name evidence="2" type="ORF">POPTR_009G000200</name>
</gene>
<organism evidence="2 3">
    <name type="scientific">Populus trichocarpa</name>
    <name type="common">Western balsam poplar</name>
    <name type="synonym">Populus balsamifera subsp. trichocarpa</name>
    <dbReference type="NCBI Taxonomy" id="3694"/>
    <lineage>
        <taxon>Eukaryota</taxon>
        <taxon>Viridiplantae</taxon>
        <taxon>Streptophyta</taxon>
        <taxon>Embryophyta</taxon>
        <taxon>Tracheophyta</taxon>
        <taxon>Spermatophyta</taxon>
        <taxon>Magnoliopsida</taxon>
        <taxon>eudicotyledons</taxon>
        <taxon>Gunneridae</taxon>
        <taxon>Pentapetalae</taxon>
        <taxon>rosids</taxon>
        <taxon>fabids</taxon>
        <taxon>Malpighiales</taxon>
        <taxon>Salicaceae</taxon>
        <taxon>Saliceae</taxon>
        <taxon>Populus</taxon>
    </lineage>
</organism>
<accession>A0A2K1Z0D5</accession>
<reference evidence="2 3" key="1">
    <citation type="journal article" date="2006" name="Science">
        <title>The genome of black cottonwood, Populus trichocarpa (Torr. &amp; Gray).</title>
        <authorList>
            <person name="Tuskan G.A."/>
            <person name="Difazio S."/>
            <person name="Jansson S."/>
            <person name="Bohlmann J."/>
            <person name="Grigoriev I."/>
            <person name="Hellsten U."/>
            <person name="Putnam N."/>
            <person name="Ralph S."/>
            <person name="Rombauts S."/>
            <person name="Salamov A."/>
            <person name="Schein J."/>
            <person name="Sterck L."/>
            <person name="Aerts A."/>
            <person name="Bhalerao R.R."/>
            <person name="Bhalerao R.P."/>
            <person name="Blaudez D."/>
            <person name="Boerjan W."/>
            <person name="Brun A."/>
            <person name="Brunner A."/>
            <person name="Busov V."/>
            <person name="Campbell M."/>
            <person name="Carlson J."/>
            <person name="Chalot M."/>
            <person name="Chapman J."/>
            <person name="Chen G.L."/>
            <person name="Cooper D."/>
            <person name="Coutinho P.M."/>
            <person name="Couturier J."/>
            <person name="Covert S."/>
            <person name="Cronk Q."/>
            <person name="Cunningham R."/>
            <person name="Davis J."/>
            <person name="Degroeve S."/>
            <person name="Dejardin A."/>
            <person name="Depamphilis C."/>
            <person name="Detter J."/>
            <person name="Dirks B."/>
            <person name="Dubchak I."/>
            <person name="Duplessis S."/>
            <person name="Ehlting J."/>
            <person name="Ellis B."/>
            <person name="Gendler K."/>
            <person name="Goodstein D."/>
            <person name="Gribskov M."/>
            <person name="Grimwood J."/>
            <person name="Groover A."/>
            <person name="Gunter L."/>
            <person name="Hamberger B."/>
            <person name="Heinze B."/>
            <person name="Helariutta Y."/>
            <person name="Henrissat B."/>
            <person name="Holligan D."/>
            <person name="Holt R."/>
            <person name="Huang W."/>
            <person name="Islam-Faridi N."/>
            <person name="Jones S."/>
            <person name="Jones-Rhoades M."/>
            <person name="Jorgensen R."/>
            <person name="Joshi C."/>
            <person name="Kangasjarvi J."/>
            <person name="Karlsson J."/>
            <person name="Kelleher C."/>
            <person name="Kirkpatrick R."/>
            <person name="Kirst M."/>
            <person name="Kohler A."/>
            <person name="Kalluri U."/>
            <person name="Larimer F."/>
            <person name="Leebens-Mack J."/>
            <person name="Leple J.C."/>
            <person name="Locascio P."/>
            <person name="Lou Y."/>
            <person name="Lucas S."/>
            <person name="Martin F."/>
            <person name="Montanini B."/>
            <person name="Napoli C."/>
            <person name="Nelson D.R."/>
            <person name="Nelson C."/>
            <person name="Nieminen K."/>
            <person name="Nilsson O."/>
            <person name="Pereda V."/>
            <person name="Peter G."/>
            <person name="Philippe R."/>
            <person name="Pilate G."/>
            <person name="Poliakov A."/>
            <person name="Razumovskaya J."/>
            <person name="Richardson P."/>
            <person name="Rinaldi C."/>
            <person name="Ritland K."/>
            <person name="Rouze P."/>
            <person name="Ryaboy D."/>
            <person name="Schmutz J."/>
            <person name="Schrader J."/>
            <person name="Segerman B."/>
            <person name="Shin H."/>
            <person name="Siddiqui A."/>
            <person name="Sterky F."/>
            <person name="Terry A."/>
            <person name="Tsai C.J."/>
            <person name="Uberbacher E."/>
            <person name="Unneberg P."/>
            <person name="Vahala J."/>
            <person name="Wall K."/>
            <person name="Wessler S."/>
            <person name="Yang G."/>
            <person name="Yin T."/>
            <person name="Douglas C."/>
            <person name="Marra M."/>
            <person name="Sandberg G."/>
            <person name="Van de Peer Y."/>
            <person name="Rokhsar D."/>
        </authorList>
    </citation>
    <scope>NUCLEOTIDE SEQUENCE [LARGE SCALE GENOMIC DNA]</scope>
    <source>
        <strain evidence="3">cv. Nisqually</strain>
    </source>
</reference>
<sequence length="249" mass="29303">MSDQNNTPPPLDVKLKFQMQVMTKMNARMNSVMRNVCDRLEKVGKQGKVAGTYTQNVRKVGAELKSNNDSGVERTRWVDYVDFEEGVDDNGDGGFKDEIISHREGIRQPRNRRDFMYFDEVLWQRERRIQKERWYQRERNKEIIVLKKESNSLSRILGEMKQELDVLTSSQCAASFRKRGEKNRTAAIFIKSCWRRLLARKELQRLQNEAKELSIQLVGDSRMNHLEERGNDTIQERLNSDFDVQRATI</sequence>
<dbReference type="AlphaFoldDB" id="A0A2K1Z0D5"/>
<dbReference type="InParanoid" id="A0A2K1Z0D5"/>
<feature type="coiled-coil region" evidence="1">
    <location>
        <begin position="196"/>
        <end position="223"/>
    </location>
</feature>
<proteinExistence type="predicted"/>
<evidence type="ECO:0000256" key="1">
    <source>
        <dbReference type="SAM" id="Coils"/>
    </source>
</evidence>
<keyword evidence="1" id="KW-0175">Coiled coil</keyword>
<evidence type="ECO:0000313" key="2">
    <source>
        <dbReference type="EMBL" id="PNT18734.1"/>
    </source>
</evidence>
<dbReference type="Proteomes" id="UP000006729">
    <property type="component" value="Chromosome 9"/>
</dbReference>
<evidence type="ECO:0000313" key="3">
    <source>
        <dbReference type="Proteomes" id="UP000006729"/>
    </source>
</evidence>
<protein>
    <submittedName>
        <fullName evidence="2">Uncharacterized protein</fullName>
    </submittedName>
</protein>
<keyword evidence="3" id="KW-1185">Reference proteome</keyword>
<dbReference type="PROSITE" id="PS50096">
    <property type="entry name" value="IQ"/>
    <property type="match status" value="1"/>
</dbReference>
<dbReference type="EMBL" id="CM009298">
    <property type="protein sequence ID" value="PNT18734.1"/>
    <property type="molecule type" value="Genomic_DNA"/>
</dbReference>